<dbReference type="InterPro" id="IPR002656">
    <property type="entry name" value="Acyl_transf_3_dom"/>
</dbReference>
<feature type="transmembrane region" description="Helical" evidence="1">
    <location>
        <begin position="186"/>
        <end position="207"/>
    </location>
</feature>
<keyword evidence="1" id="KW-0472">Membrane</keyword>
<dbReference type="PANTHER" id="PTHR36927">
    <property type="entry name" value="BLR4337 PROTEIN"/>
    <property type="match status" value="1"/>
</dbReference>
<dbReference type="Proteomes" id="UP000619788">
    <property type="component" value="Unassembled WGS sequence"/>
</dbReference>
<feature type="transmembrane region" description="Helical" evidence="1">
    <location>
        <begin position="333"/>
        <end position="351"/>
    </location>
</feature>
<comment type="caution">
    <text evidence="3">The sequence shown here is derived from an EMBL/GenBank/DDBJ whole genome shotgun (WGS) entry which is preliminary data.</text>
</comment>
<gene>
    <name evidence="3" type="ORF">Psi01_64220</name>
</gene>
<feature type="transmembrane region" description="Helical" evidence="1">
    <location>
        <begin position="295"/>
        <end position="313"/>
    </location>
</feature>
<feature type="transmembrane region" description="Helical" evidence="1">
    <location>
        <begin position="227"/>
        <end position="243"/>
    </location>
</feature>
<protein>
    <recommendedName>
        <fullName evidence="2">Acyltransferase 3 domain-containing protein</fullName>
    </recommendedName>
</protein>
<accession>A0A8J3WPK4</accession>
<feature type="transmembrane region" description="Helical" evidence="1">
    <location>
        <begin position="105"/>
        <end position="125"/>
    </location>
</feature>
<evidence type="ECO:0000313" key="4">
    <source>
        <dbReference type="Proteomes" id="UP000619788"/>
    </source>
</evidence>
<reference evidence="3 4" key="1">
    <citation type="submission" date="2021-01" db="EMBL/GenBank/DDBJ databases">
        <title>Whole genome shotgun sequence of Planobispora siamensis NBRC 107568.</title>
        <authorList>
            <person name="Komaki H."/>
            <person name="Tamura T."/>
        </authorList>
    </citation>
    <scope>NUCLEOTIDE SEQUENCE [LARGE SCALE GENOMIC DNA]</scope>
    <source>
        <strain evidence="3 4">NBRC 107568</strain>
    </source>
</reference>
<dbReference type="PANTHER" id="PTHR36927:SF4">
    <property type="entry name" value="BLR5718 PROTEIN"/>
    <property type="match status" value="1"/>
</dbReference>
<evidence type="ECO:0000256" key="1">
    <source>
        <dbReference type="SAM" id="Phobius"/>
    </source>
</evidence>
<feature type="transmembrane region" description="Helical" evidence="1">
    <location>
        <begin position="255"/>
        <end position="275"/>
    </location>
</feature>
<feature type="transmembrane region" description="Helical" evidence="1">
    <location>
        <begin position="61"/>
        <end position="85"/>
    </location>
</feature>
<organism evidence="3 4">
    <name type="scientific">Planobispora siamensis</name>
    <dbReference type="NCBI Taxonomy" id="936338"/>
    <lineage>
        <taxon>Bacteria</taxon>
        <taxon>Bacillati</taxon>
        <taxon>Actinomycetota</taxon>
        <taxon>Actinomycetes</taxon>
        <taxon>Streptosporangiales</taxon>
        <taxon>Streptosporangiaceae</taxon>
        <taxon>Planobispora</taxon>
    </lineage>
</organism>
<name>A0A8J3WPK4_9ACTN</name>
<evidence type="ECO:0000313" key="3">
    <source>
        <dbReference type="EMBL" id="GIH95792.1"/>
    </source>
</evidence>
<keyword evidence="1" id="KW-1133">Transmembrane helix</keyword>
<dbReference type="GO" id="GO:0016747">
    <property type="term" value="F:acyltransferase activity, transferring groups other than amino-acyl groups"/>
    <property type="evidence" value="ECO:0007669"/>
    <property type="project" value="InterPro"/>
</dbReference>
<dbReference type="AlphaFoldDB" id="A0A8J3WPK4"/>
<dbReference type="Pfam" id="PF01757">
    <property type="entry name" value="Acyl_transf_3"/>
    <property type="match status" value="1"/>
</dbReference>
<proteinExistence type="predicted"/>
<dbReference type="RefSeq" id="WP_204067880.1">
    <property type="nucleotide sequence ID" value="NZ_BOOJ01000057.1"/>
</dbReference>
<keyword evidence="1" id="KW-0812">Transmembrane</keyword>
<feature type="transmembrane region" description="Helical" evidence="1">
    <location>
        <begin position="21"/>
        <end position="41"/>
    </location>
</feature>
<keyword evidence="4" id="KW-1185">Reference proteome</keyword>
<dbReference type="EMBL" id="BOOJ01000057">
    <property type="protein sequence ID" value="GIH95792.1"/>
    <property type="molecule type" value="Genomic_DNA"/>
</dbReference>
<dbReference type="InterPro" id="IPR050623">
    <property type="entry name" value="Glucan_succinyl_AcylTrfase"/>
</dbReference>
<feature type="transmembrane region" description="Helical" evidence="1">
    <location>
        <begin position="145"/>
        <end position="165"/>
    </location>
</feature>
<sequence>MSGRPSAQEPPAASRVGTERLVFADVLRTALVAMVIVHHAAQAYGPTGGTWPVEDPAQSEWFRPFYTVNAAIGLGLLFLLAGYFVPASCDRKGSGCFLRERWARIGVPMVFFALVVHLPLVYLYVDRPPLGEFTGALYESGWQGLYMHLWFLAHLLLYSAVYVGWRSLSGRFAGAGPPRRAWPPPDHAAVAGFVVGLALVTWVVRWWYPVDEWVPLLFVVPAEPAHLPQYVSLFTLGVMACRGDWLRRIPDRTGALWLGVGLFSAAAMYLLQGLAPELYVDLVAPGGFTGGSLVRSTWETLICVGLGVGLIVLCRRLFNRPGRLLAAMADASYAAYILHVVIVVVLQLLILSPPLPAVVKFALVAAGGVGLSFGVGHLSRGVPGLKVVLGTAPETPHRLRSLRPKG</sequence>
<evidence type="ECO:0000259" key="2">
    <source>
        <dbReference type="Pfam" id="PF01757"/>
    </source>
</evidence>
<feature type="domain" description="Acyltransferase 3" evidence="2">
    <location>
        <begin position="23"/>
        <end position="374"/>
    </location>
</feature>
<feature type="transmembrane region" description="Helical" evidence="1">
    <location>
        <begin position="357"/>
        <end position="376"/>
    </location>
</feature>